<protein>
    <submittedName>
        <fullName evidence="2">DUF3618 domain-containing protein</fullName>
    </submittedName>
</protein>
<dbReference type="Proteomes" id="UP001589568">
    <property type="component" value="Unassembled WGS sequence"/>
</dbReference>
<feature type="compositionally biased region" description="Basic and acidic residues" evidence="1">
    <location>
        <begin position="164"/>
        <end position="173"/>
    </location>
</feature>
<evidence type="ECO:0000313" key="2">
    <source>
        <dbReference type="EMBL" id="MFB9472700.1"/>
    </source>
</evidence>
<dbReference type="InterPro" id="IPR022062">
    <property type="entry name" value="DUF3618"/>
</dbReference>
<evidence type="ECO:0000313" key="3">
    <source>
        <dbReference type="Proteomes" id="UP001589568"/>
    </source>
</evidence>
<feature type="region of interest" description="Disordered" evidence="1">
    <location>
        <begin position="1"/>
        <end position="122"/>
    </location>
</feature>
<name>A0ABV5NQW8_9ACTN</name>
<sequence length="308" mass="33448">MSETDPGYSGQHAGDVGARRATVGTPTDRESMNVPQTRPGAAENAHEAELKREGHETFIPETPIRDERAEADMSHGTEEASLRGSRGDRERRTSSRMSTQGAARGTGTRERRSGGATTEDELRREIEETRRELGATVGALAAKVNMKSRAGRAKDRAKARAKERAGRAAEAARIRAGHAAEVTKERTGHAAEVARERAGHAAEVTKERAGHAAELTRERAGHAAEVARERADAVKGRASHLADRARDSVPEPVIDVAKGRRPMVLMLVAGAMTAFALRRMMTGRAAYRRRVIEVGRRGDRIRIVVQLP</sequence>
<proteinExistence type="predicted"/>
<feature type="compositionally biased region" description="Basic and acidic residues" evidence="1">
    <location>
        <begin position="44"/>
        <end position="93"/>
    </location>
</feature>
<dbReference type="EMBL" id="JBHMCF010000029">
    <property type="protein sequence ID" value="MFB9472700.1"/>
    <property type="molecule type" value="Genomic_DNA"/>
</dbReference>
<feature type="region of interest" description="Disordered" evidence="1">
    <location>
        <begin position="164"/>
        <end position="188"/>
    </location>
</feature>
<comment type="caution">
    <text evidence="2">The sequence shown here is derived from an EMBL/GenBank/DDBJ whole genome shotgun (WGS) entry which is preliminary data.</text>
</comment>
<keyword evidence="3" id="KW-1185">Reference proteome</keyword>
<accession>A0ABV5NQW8</accession>
<dbReference type="RefSeq" id="WP_379483910.1">
    <property type="nucleotide sequence ID" value="NZ_JBHMCF010000029.1"/>
</dbReference>
<dbReference type="Pfam" id="PF12277">
    <property type="entry name" value="DUF3618"/>
    <property type="match status" value="1"/>
</dbReference>
<gene>
    <name evidence="2" type="ORF">ACFFR3_24650</name>
</gene>
<evidence type="ECO:0000256" key="1">
    <source>
        <dbReference type="SAM" id="MobiDB-lite"/>
    </source>
</evidence>
<organism evidence="2 3">
    <name type="scientific">Nonomuraea salmonea</name>
    <dbReference type="NCBI Taxonomy" id="46181"/>
    <lineage>
        <taxon>Bacteria</taxon>
        <taxon>Bacillati</taxon>
        <taxon>Actinomycetota</taxon>
        <taxon>Actinomycetes</taxon>
        <taxon>Streptosporangiales</taxon>
        <taxon>Streptosporangiaceae</taxon>
        <taxon>Nonomuraea</taxon>
    </lineage>
</organism>
<reference evidence="2 3" key="1">
    <citation type="submission" date="2024-09" db="EMBL/GenBank/DDBJ databases">
        <authorList>
            <person name="Sun Q."/>
            <person name="Mori K."/>
        </authorList>
    </citation>
    <scope>NUCLEOTIDE SEQUENCE [LARGE SCALE GENOMIC DNA]</scope>
    <source>
        <strain evidence="2 3">JCM 3324</strain>
    </source>
</reference>